<dbReference type="OrthoDB" id="9803966at2"/>
<proteinExistence type="predicted"/>
<dbReference type="Pfam" id="PF12675">
    <property type="entry name" value="DUF3795"/>
    <property type="match status" value="1"/>
</dbReference>
<dbReference type="RefSeq" id="WP_103237691.1">
    <property type="nucleotide sequence ID" value="NZ_JANJZD010000016.1"/>
</dbReference>
<dbReference type="InterPro" id="IPR024227">
    <property type="entry name" value="DUF3795"/>
</dbReference>
<evidence type="ECO:0000313" key="2">
    <source>
        <dbReference type="Proteomes" id="UP000236311"/>
    </source>
</evidence>
<name>A0A2K4ZAU2_9FIRM</name>
<protein>
    <recommendedName>
        <fullName evidence="3">DUF3795 domain-containing protein</fullName>
    </recommendedName>
</protein>
<keyword evidence="2" id="KW-1185">Reference proteome</keyword>
<dbReference type="EMBL" id="OFSM01000001">
    <property type="protein sequence ID" value="SOY27586.1"/>
    <property type="molecule type" value="Genomic_DNA"/>
</dbReference>
<organism evidence="1 2">
    <name type="scientific">Acetatifactor muris</name>
    <dbReference type="NCBI Taxonomy" id="879566"/>
    <lineage>
        <taxon>Bacteria</taxon>
        <taxon>Bacillati</taxon>
        <taxon>Bacillota</taxon>
        <taxon>Clostridia</taxon>
        <taxon>Lachnospirales</taxon>
        <taxon>Lachnospiraceae</taxon>
        <taxon>Acetatifactor</taxon>
    </lineage>
</organism>
<dbReference type="Proteomes" id="UP000236311">
    <property type="component" value="Unassembled WGS sequence"/>
</dbReference>
<reference evidence="1 2" key="1">
    <citation type="submission" date="2018-01" db="EMBL/GenBank/DDBJ databases">
        <authorList>
            <person name="Gaut B.S."/>
            <person name="Morton B.R."/>
            <person name="Clegg M.T."/>
            <person name="Duvall M.R."/>
        </authorList>
    </citation>
    <scope>NUCLEOTIDE SEQUENCE [LARGE SCALE GENOMIC DNA]</scope>
    <source>
        <strain evidence="1">GP69</strain>
    </source>
</reference>
<sequence length="89" mass="9723">MVDSRCGLHCTGCEYKETCGCNGCIETNGHPFHGECPVAVCCQDKGFLHCGECPDIPCELLMQYSCDPEQGDTPHGARIAQCIKWAKEI</sequence>
<gene>
    <name evidence="1" type="ORF">AMURIS_00290</name>
</gene>
<accession>A0A2K4ZAU2</accession>
<dbReference type="AlphaFoldDB" id="A0A2K4ZAU2"/>
<evidence type="ECO:0008006" key="3">
    <source>
        <dbReference type="Google" id="ProtNLM"/>
    </source>
</evidence>
<evidence type="ECO:0000313" key="1">
    <source>
        <dbReference type="EMBL" id="SOY27586.1"/>
    </source>
</evidence>